<dbReference type="SUPFAM" id="SSF53448">
    <property type="entry name" value="Nucleotide-diphospho-sugar transferases"/>
    <property type="match status" value="1"/>
</dbReference>
<evidence type="ECO:0000256" key="1">
    <source>
        <dbReference type="ARBA" id="ARBA00022842"/>
    </source>
</evidence>
<dbReference type="SUPFAM" id="SSF53218">
    <property type="entry name" value="Molybdenum cofactor biosynthesis proteins"/>
    <property type="match status" value="1"/>
</dbReference>
<dbReference type="EMBL" id="JAFMNX010000001">
    <property type="protein sequence ID" value="MBS9720313.1"/>
    <property type="molecule type" value="Genomic_DNA"/>
</dbReference>
<dbReference type="Pfam" id="PF12804">
    <property type="entry name" value="NTP_transf_3"/>
    <property type="match status" value="1"/>
</dbReference>
<dbReference type="InterPro" id="IPR029044">
    <property type="entry name" value="Nucleotide-diphossugar_trans"/>
</dbReference>
<gene>
    <name evidence="3" type="ORF">JYU29_06390</name>
</gene>
<proteinExistence type="predicted"/>
<dbReference type="CDD" id="cd04182">
    <property type="entry name" value="GT_2_like_f"/>
    <property type="match status" value="1"/>
</dbReference>
<dbReference type="InterPro" id="IPR036425">
    <property type="entry name" value="MoaB/Mog-like_dom_sf"/>
</dbReference>
<dbReference type="Proteomes" id="UP001297272">
    <property type="component" value="Unassembled WGS sequence"/>
</dbReference>
<evidence type="ECO:0000313" key="4">
    <source>
        <dbReference type="Proteomes" id="UP001297272"/>
    </source>
</evidence>
<dbReference type="Gene3D" id="3.40.980.10">
    <property type="entry name" value="MoaB/Mog-like domain"/>
    <property type="match status" value="1"/>
</dbReference>
<dbReference type="PANTHER" id="PTHR43777:SF1">
    <property type="entry name" value="MOLYBDENUM COFACTOR CYTIDYLYLTRANSFERASE"/>
    <property type="match status" value="1"/>
</dbReference>
<keyword evidence="4" id="KW-1185">Reference proteome</keyword>
<dbReference type="CDD" id="cd03522">
    <property type="entry name" value="MoeA_like"/>
    <property type="match status" value="1"/>
</dbReference>
<dbReference type="InterPro" id="IPR012184">
    <property type="entry name" value="Bifunc_Mopterin-bd"/>
</dbReference>
<keyword evidence="1" id="KW-0460">Magnesium</keyword>
<name>A0ABS5RTC7_9HYPH</name>
<reference evidence="3 4" key="1">
    <citation type="submission" date="2021-03" db="EMBL/GenBank/DDBJ databases">
        <title>Tianweitania aestuarii sp. nov., isolated from a tidal flat.</title>
        <authorList>
            <person name="Park S."/>
            <person name="Yoon J.-H."/>
        </authorList>
    </citation>
    <scope>NUCLEOTIDE SEQUENCE [LARGE SCALE GENOMIC DNA]</scope>
    <source>
        <strain evidence="3 4">BSSL-BM11</strain>
    </source>
</reference>
<dbReference type="Gene3D" id="3.90.550.10">
    <property type="entry name" value="Spore Coat Polysaccharide Biosynthesis Protein SpsA, Chain A"/>
    <property type="match status" value="1"/>
</dbReference>
<dbReference type="InterPro" id="IPR025877">
    <property type="entry name" value="MobA-like_NTP_Trfase"/>
</dbReference>
<protein>
    <submittedName>
        <fullName evidence="3">Molybdopterin-binding/glycosyltransferase family 2 protein</fullName>
    </submittedName>
</protein>
<evidence type="ECO:0000313" key="3">
    <source>
        <dbReference type="EMBL" id="MBS9720313.1"/>
    </source>
</evidence>
<feature type="domain" description="MobA-like NTP transferase" evidence="2">
    <location>
        <begin position="351"/>
        <end position="511"/>
    </location>
</feature>
<sequence length="544" mass="56016">MKFGPVPVRNAEGVVLAHAVSAGSLRFKKAHHLTAGDVGALERAGVTTVVAATLEAGDLNENDAAARVAEGLGGRNIEIRDAGTGRVNLHAKTAGVFIVDKAVVDAMNSVDPAVTVATLAPFATVRQGQMIATVKIIPFAVPLADVQAVRAELSETSPLEVAAFRSARVALIQTERAGLKASVLDKTAGVTQARLDRSGSRIIREERIAHNAGALAQTLRAVAEECELILVFGASAVSDAHDVIPAGIRTARGVVKRVGMPVDPGNLLVLGELEGKPVIGAPGCSRSPKENGFDWVLDRILAGLEITDRVFSGMGVGGLLGEIATRPAPRERTQPFGEKREAGFKGLKVHAIVLAAGRSSRMGGKNKLLAKFGGEPLIRRVVSRVLESGAATATVVSGHQADLITAALVGLPVKAVLNPAYAEGMATSLQTGLAALPSDVSGVLVVLGDMPEVGAEDLARMKKTFEARGGTVIVRATNDGKRGNPVILPRACFAEIAALHGDTGARAIIESGAFEVVDIELGQAASVDVDTPAALQAAGGILPG</sequence>
<organism evidence="3 4">
    <name type="scientific">Tianweitania aestuarii</name>
    <dbReference type="NCBI Taxonomy" id="2814886"/>
    <lineage>
        <taxon>Bacteria</taxon>
        <taxon>Pseudomonadati</taxon>
        <taxon>Pseudomonadota</taxon>
        <taxon>Alphaproteobacteria</taxon>
        <taxon>Hyphomicrobiales</taxon>
        <taxon>Phyllobacteriaceae</taxon>
        <taxon>Tianweitania</taxon>
    </lineage>
</organism>
<comment type="caution">
    <text evidence="3">The sequence shown here is derived from an EMBL/GenBank/DDBJ whole genome shotgun (WGS) entry which is preliminary data.</text>
</comment>
<dbReference type="PANTHER" id="PTHR43777">
    <property type="entry name" value="MOLYBDENUM COFACTOR CYTIDYLYLTRANSFERASE"/>
    <property type="match status" value="1"/>
</dbReference>
<evidence type="ECO:0000259" key="2">
    <source>
        <dbReference type="Pfam" id="PF12804"/>
    </source>
</evidence>
<dbReference type="PIRSF" id="PIRSF036626">
    <property type="entry name" value="MPTBd_MobAlike"/>
    <property type="match status" value="1"/>
</dbReference>
<accession>A0ABS5RTC7</accession>